<proteinExistence type="predicted"/>
<dbReference type="InterPro" id="IPR004408">
    <property type="entry name" value="Biotin_CoA_COase_ligase"/>
</dbReference>
<dbReference type="NCBIfam" id="TIGR00121">
    <property type="entry name" value="birA_ligase"/>
    <property type="match status" value="1"/>
</dbReference>
<reference evidence="8 9" key="1">
    <citation type="submission" date="2019-11" db="EMBL/GenBank/DDBJ databases">
        <title>Whole-genome sequence of a Rhodoblastus acidophilus DSM 142.</title>
        <authorList>
            <person name="Kyndt J.A."/>
            <person name="Meyer T.E."/>
        </authorList>
    </citation>
    <scope>NUCLEOTIDE SEQUENCE [LARGE SCALE GENOMIC DNA]</scope>
    <source>
        <strain evidence="8 9">DSM 142</strain>
    </source>
</reference>
<dbReference type="PANTHER" id="PTHR12835:SF5">
    <property type="entry name" value="BIOTIN--PROTEIN LIGASE"/>
    <property type="match status" value="1"/>
</dbReference>
<dbReference type="PROSITE" id="PS51733">
    <property type="entry name" value="BPL_LPL_CATALYTIC"/>
    <property type="match status" value="1"/>
</dbReference>
<dbReference type="Proteomes" id="UP000439113">
    <property type="component" value="Unassembled WGS sequence"/>
</dbReference>
<dbReference type="AlphaFoldDB" id="A0A6N8DN01"/>
<organism evidence="8 9">
    <name type="scientific">Rhodoblastus acidophilus</name>
    <name type="common">Rhodopseudomonas acidophila</name>
    <dbReference type="NCBI Taxonomy" id="1074"/>
    <lineage>
        <taxon>Bacteria</taxon>
        <taxon>Pseudomonadati</taxon>
        <taxon>Pseudomonadota</taxon>
        <taxon>Alphaproteobacteria</taxon>
        <taxon>Hyphomicrobiales</taxon>
        <taxon>Rhodoblastaceae</taxon>
        <taxon>Rhodoblastus</taxon>
    </lineage>
</organism>
<dbReference type="SUPFAM" id="SSF55681">
    <property type="entry name" value="Class II aaRS and biotin synthetases"/>
    <property type="match status" value="1"/>
</dbReference>
<keyword evidence="4" id="KW-0092">Biotin</keyword>
<feature type="domain" description="BPL/LPL catalytic" evidence="7">
    <location>
        <begin position="13"/>
        <end position="186"/>
    </location>
</feature>
<dbReference type="EMBL" id="WNKS01000010">
    <property type="protein sequence ID" value="MTV31708.1"/>
    <property type="molecule type" value="Genomic_DNA"/>
</dbReference>
<name>A0A6N8DN01_RHOAC</name>
<keyword evidence="1 8" id="KW-0436">Ligase</keyword>
<evidence type="ECO:0000256" key="4">
    <source>
        <dbReference type="ARBA" id="ARBA00023267"/>
    </source>
</evidence>
<dbReference type="GO" id="GO:0005524">
    <property type="term" value="F:ATP binding"/>
    <property type="evidence" value="ECO:0007669"/>
    <property type="project" value="UniProtKB-KW"/>
</dbReference>
<evidence type="ECO:0000256" key="6">
    <source>
        <dbReference type="ARBA" id="ARBA00047846"/>
    </source>
</evidence>
<evidence type="ECO:0000313" key="9">
    <source>
        <dbReference type="Proteomes" id="UP000439113"/>
    </source>
</evidence>
<sequence>METGQGAARAGYRLEYFEELGSTNDEAVSRIASGDPGRLWIVADRQTRGRGRLGRVWSSPSGNFFGSLVLIEPCARAVAPQLGFVAGVALADALRGLLGGDRRLALKWPNDALYDGAKLSGLLLESSGGANSPFGCVIGFGVNCETHPDDTPYPATSLNAIGARVGRDAVFMALSDALAMWLDFWARGDNFAYIRRAWLDVAGGLDAPAEVQRNGNVTKGVFRGIDAQGRMLLERLDGNMETIEAGDLSFAPPNFG</sequence>
<dbReference type="Gene3D" id="2.30.30.100">
    <property type="match status" value="1"/>
</dbReference>
<evidence type="ECO:0000259" key="7">
    <source>
        <dbReference type="PROSITE" id="PS51733"/>
    </source>
</evidence>
<dbReference type="GO" id="GO:0005737">
    <property type="term" value="C:cytoplasm"/>
    <property type="evidence" value="ECO:0007669"/>
    <property type="project" value="TreeGrafter"/>
</dbReference>
<evidence type="ECO:0000256" key="5">
    <source>
        <dbReference type="ARBA" id="ARBA00024227"/>
    </source>
</evidence>
<accession>A0A6N8DN01</accession>
<keyword evidence="3" id="KW-0067">ATP-binding</keyword>
<comment type="catalytic activity">
    <reaction evidence="6">
        <text>biotin + L-lysyl-[protein] + ATP = N(6)-biotinyl-L-lysyl-[protein] + AMP + diphosphate + H(+)</text>
        <dbReference type="Rhea" id="RHEA:11756"/>
        <dbReference type="Rhea" id="RHEA-COMP:9752"/>
        <dbReference type="Rhea" id="RHEA-COMP:10505"/>
        <dbReference type="ChEBI" id="CHEBI:15378"/>
        <dbReference type="ChEBI" id="CHEBI:29969"/>
        <dbReference type="ChEBI" id="CHEBI:30616"/>
        <dbReference type="ChEBI" id="CHEBI:33019"/>
        <dbReference type="ChEBI" id="CHEBI:57586"/>
        <dbReference type="ChEBI" id="CHEBI:83144"/>
        <dbReference type="ChEBI" id="CHEBI:456215"/>
        <dbReference type="EC" id="6.3.4.15"/>
    </reaction>
</comment>
<dbReference type="PANTHER" id="PTHR12835">
    <property type="entry name" value="BIOTIN PROTEIN LIGASE"/>
    <property type="match status" value="1"/>
</dbReference>
<dbReference type="EC" id="6.3.4.15" evidence="5"/>
<dbReference type="InterPro" id="IPR003142">
    <property type="entry name" value="BPL_C"/>
</dbReference>
<dbReference type="Pfam" id="PF03099">
    <property type="entry name" value="BPL_LplA_LipB"/>
    <property type="match status" value="1"/>
</dbReference>
<keyword evidence="2" id="KW-0547">Nucleotide-binding</keyword>
<dbReference type="GO" id="GO:0004077">
    <property type="term" value="F:biotin--[biotin carboxyl-carrier protein] ligase activity"/>
    <property type="evidence" value="ECO:0007669"/>
    <property type="project" value="UniProtKB-EC"/>
</dbReference>
<gene>
    <name evidence="8" type="ORF">GJ654_11970</name>
</gene>
<dbReference type="SUPFAM" id="SSF50037">
    <property type="entry name" value="C-terminal domain of transcriptional repressors"/>
    <property type="match status" value="1"/>
</dbReference>
<dbReference type="Pfam" id="PF02237">
    <property type="entry name" value="BPL_C"/>
    <property type="match status" value="1"/>
</dbReference>
<dbReference type="CDD" id="cd16442">
    <property type="entry name" value="BPL"/>
    <property type="match status" value="1"/>
</dbReference>
<evidence type="ECO:0000256" key="2">
    <source>
        <dbReference type="ARBA" id="ARBA00022741"/>
    </source>
</evidence>
<comment type="caution">
    <text evidence="8">The sequence shown here is derived from an EMBL/GenBank/DDBJ whole genome shotgun (WGS) entry which is preliminary data.</text>
</comment>
<evidence type="ECO:0000256" key="3">
    <source>
        <dbReference type="ARBA" id="ARBA00022840"/>
    </source>
</evidence>
<dbReference type="Gene3D" id="3.30.930.10">
    <property type="entry name" value="Bira Bifunctional Protein, Domain 2"/>
    <property type="match status" value="1"/>
</dbReference>
<evidence type="ECO:0000256" key="1">
    <source>
        <dbReference type="ARBA" id="ARBA00022598"/>
    </source>
</evidence>
<evidence type="ECO:0000313" key="8">
    <source>
        <dbReference type="EMBL" id="MTV31708.1"/>
    </source>
</evidence>
<dbReference type="InterPro" id="IPR004143">
    <property type="entry name" value="BPL_LPL_catalytic"/>
</dbReference>
<dbReference type="InterPro" id="IPR008988">
    <property type="entry name" value="Transcriptional_repressor_C"/>
</dbReference>
<protein>
    <recommendedName>
        <fullName evidence="5">biotin--[biotin carboxyl-carrier protein] ligase</fullName>
        <ecNumber evidence="5">6.3.4.15</ecNumber>
    </recommendedName>
</protein>
<dbReference type="InterPro" id="IPR045864">
    <property type="entry name" value="aa-tRNA-synth_II/BPL/LPL"/>
</dbReference>
<dbReference type="RefSeq" id="WP_264586239.1">
    <property type="nucleotide sequence ID" value="NZ_JAOQNR010000012.1"/>
</dbReference>